<dbReference type="EMBL" id="QGKV02000297">
    <property type="protein sequence ID" value="KAF3608078.1"/>
    <property type="molecule type" value="Genomic_DNA"/>
</dbReference>
<comment type="caution">
    <text evidence="2">The sequence shown here is derived from an EMBL/GenBank/DDBJ whole genome shotgun (WGS) entry which is preliminary data.</text>
</comment>
<reference evidence="2 3" key="1">
    <citation type="journal article" date="2020" name="BMC Genomics">
        <title>Intraspecific diversification of the crop wild relative Brassica cretica Lam. using demographic model selection.</title>
        <authorList>
            <person name="Kioukis A."/>
            <person name="Michalopoulou V.A."/>
            <person name="Briers L."/>
            <person name="Pirintsos S."/>
            <person name="Studholme D.J."/>
            <person name="Pavlidis P."/>
            <person name="Sarris P.F."/>
        </authorList>
    </citation>
    <scope>NUCLEOTIDE SEQUENCE [LARGE SCALE GENOMIC DNA]</scope>
    <source>
        <strain evidence="3">cv. PFS-1207/04</strain>
    </source>
</reference>
<feature type="region of interest" description="Disordered" evidence="1">
    <location>
        <begin position="1"/>
        <end position="121"/>
    </location>
</feature>
<organism evidence="2 3">
    <name type="scientific">Brassica cretica</name>
    <name type="common">Mustard</name>
    <dbReference type="NCBI Taxonomy" id="69181"/>
    <lineage>
        <taxon>Eukaryota</taxon>
        <taxon>Viridiplantae</taxon>
        <taxon>Streptophyta</taxon>
        <taxon>Embryophyta</taxon>
        <taxon>Tracheophyta</taxon>
        <taxon>Spermatophyta</taxon>
        <taxon>Magnoliopsida</taxon>
        <taxon>eudicotyledons</taxon>
        <taxon>Gunneridae</taxon>
        <taxon>Pentapetalae</taxon>
        <taxon>rosids</taxon>
        <taxon>malvids</taxon>
        <taxon>Brassicales</taxon>
        <taxon>Brassicaceae</taxon>
        <taxon>Brassiceae</taxon>
        <taxon>Brassica</taxon>
    </lineage>
</organism>
<evidence type="ECO:0000313" key="3">
    <source>
        <dbReference type="Proteomes" id="UP000266723"/>
    </source>
</evidence>
<keyword evidence="3" id="KW-1185">Reference proteome</keyword>
<proteinExistence type="predicted"/>
<feature type="compositionally biased region" description="Polar residues" evidence="1">
    <location>
        <begin position="31"/>
        <end position="48"/>
    </location>
</feature>
<sequence>MTSELPPPPLRERPKKNEPNNHAEAALYWTQAATKENPTRLTTPSEQASHPCPQLRTSHRISETQNQLGSTHHQGTKYRDLNTKPKRHEPTERPQSHTTTTDPRRTNLTGAPHAITLKSES</sequence>
<gene>
    <name evidence="2" type="ORF">DY000_02044459</name>
</gene>
<feature type="compositionally biased region" description="Basic and acidic residues" evidence="1">
    <location>
        <begin position="10"/>
        <end position="21"/>
    </location>
</feature>
<feature type="compositionally biased region" description="Basic and acidic residues" evidence="1">
    <location>
        <begin position="77"/>
        <end position="95"/>
    </location>
</feature>
<evidence type="ECO:0000313" key="2">
    <source>
        <dbReference type="EMBL" id="KAF3608078.1"/>
    </source>
</evidence>
<name>A0ABQ7EWN8_BRACR</name>
<protein>
    <submittedName>
        <fullName evidence="2">Uncharacterized protein</fullName>
    </submittedName>
</protein>
<evidence type="ECO:0000256" key="1">
    <source>
        <dbReference type="SAM" id="MobiDB-lite"/>
    </source>
</evidence>
<feature type="compositionally biased region" description="Low complexity" evidence="1">
    <location>
        <begin position="98"/>
        <end position="109"/>
    </location>
</feature>
<dbReference type="Proteomes" id="UP000266723">
    <property type="component" value="Unassembled WGS sequence"/>
</dbReference>
<accession>A0ABQ7EWN8</accession>
<feature type="compositionally biased region" description="Polar residues" evidence="1">
    <location>
        <begin position="63"/>
        <end position="73"/>
    </location>
</feature>